<keyword evidence="5" id="KW-0418">Kinase</keyword>
<dbReference type="Pfam" id="PF13185">
    <property type="entry name" value="GAF_2"/>
    <property type="match status" value="1"/>
</dbReference>
<sequence>MTANISTLNQLPIDEQLSYWQRASQLEEGRSEVLRLVASGKSIEYILKTLCQKAQLYSPDMLCSVLSLNLEKKTLHPMASVSLPEFYCQALDGVQIGLGIGSCGTSAFTKERVIVEDINTHPYWVQFKGLALEAGLQACWSEPIVGRDGRVFGTFAMYYQYPNTPSDEDLKFIELSANLAAVVFDNDLNRQQFLDANNKLNMTIDQRTQQLEQANAELAQLIKQKEQLHINQINAEKMLTTNALLCGFAHEVSTPIGNALVAVSTVQEKLEKLQQAFGSGKLSRRLFEKQIDQIAQLVSLNKRSLDNAGALLGRFKSIEAGQEQYPIESVDLKALMKDVATSVKGVLGRHLLVIDVDAISLSCAKESLWQIFYQLIENSVIHGFKDGQTGTIHITAVKKHGEVVINYQDDGVGLDDEHSAKIFEPFYTTQRNKNNIGLGLSTVGNLLASVLNGRIQLMQSPVGIRFEIVLPLNPNSLE</sequence>
<dbReference type="Proteomes" id="UP000568664">
    <property type="component" value="Unassembled WGS sequence"/>
</dbReference>
<evidence type="ECO:0000256" key="6">
    <source>
        <dbReference type="ARBA" id="ARBA00022840"/>
    </source>
</evidence>
<dbReference type="InterPro" id="IPR050980">
    <property type="entry name" value="2C_sensor_his_kinase"/>
</dbReference>
<evidence type="ECO:0000313" key="9">
    <source>
        <dbReference type="EMBL" id="NMP31213.1"/>
    </source>
</evidence>
<dbReference type="Gene3D" id="3.30.450.40">
    <property type="match status" value="1"/>
</dbReference>
<dbReference type="InterPro" id="IPR003018">
    <property type="entry name" value="GAF"/>
</dbReference>
<keyword evidence="10" id="KW-1185">Reference proteome</keyword>
<dbReference type="Gene3D" id="3.30.565.10">
    <property type="entry name" value="Histidine kinase-like ATPase, C-terminal domain"/>
    <property type="match status" value="1"/>
</dbReference>
<organism evidence="9 10">
    <name type="scientific">Thalassotalea algicola</name>
    <dbReference type="NCBI Taxonomy" id="2716224"/>
    <lineage>
        <taxon>Bacteria</taxon>
        <taxon>Pseudomonadati</taxon>
        <taxon>Pseudomonadota</taxon>
        <taxon>Gammaproteobacteria</taxon>
        <taxon>Alteromonadales</taxon>
        <taxon>Colwelliaceae</taxon>
        <taxon>Thalassotalea</taxon>
    </lineage>
</organism>
<keyword evidence="4" id="KW-0547">Nucleotide-binding</keyword>
<accession>A0A7Y0LAY6</accession>
<feature type="domain" description="Histidine kinase" evidence="8">
    <location>
        <begin position="247"/>
        <end position="474"/>
    </location>
</feature>
<reference evidence="9 10" key="1">
    <citation type="submission" date="2020-04" db="EMBL/GenBank/DDBJ databases">
        <title>Thalassotalea sp. M1531, isolated from the surface of marine red alga.</title>
        <authorList>
            <person name="Pang L."/>
            <person name="Lu D.-C."/>
        </authorList>
    </citation>
    <scope>NUCLEOTIDE SEQUENCE [LARGE SCALE GENOMIC DNA]</scope>
    <source>
        <strain evidence="9 10">M1531</strain>
    </source>
</reference>
<feature type="coiled-coil region" evidence="7">
    <location>
        <begin position="197"/>
        <end position="231"/>
    </location>
</feature>
<evidence type="ECO:0000256" key="4">
    <source>
        <dbReference type="ARBA" id="ARBA00022741"/>
    </source>
</evidence>
<evidence type="ECO:0000256" key="7">
    <source>
        <dbReference type="SAM" id="Coils"/>
    </source>
</evidence>
<proteinExistence type="predicted"/>
<keyword evidence="3" id="KW-0808">Transferase</keyword>
<dbReference type="InterPro" id="IPR029016">
    <property type="entry name" value="GAF-like_dom_sf"/>
</dbReference>
<dbReference type="SUPFAM" id="SSF55781">
    <property type="entry name" value="GAF domain-like"/>
    <property type="match status" value="1"/>
</dbReference>
<name>A0A7Y0LAY6_9GAMM</name>
<comment type="catalytic activity">
    <reaction evidence="1">
        <text>ATP + protein L-histidine = ADP + protein N-phospho-L-histidine.</text>
        <dbReference type="EC" id="2.7.13.3"/>
    </reaction>
</comment>
<dbReference type="InterPro" id="IPR036890">
    <property type="entry name" value="HATPase_C_sf"/>
</dbReference>
<dbReference type="EC" id="2.7.13.3" evidence="2"/>
<dbReference type="GO" id="GO:0005524">
    <property type="term" value="F:ATP binding"/>
    <property type="evidence" value="ECO:0007669"/>
    <property type="project" value="UniProtKB-KW"/>
</dbReference>
<gene>
    <name evidence="9" type="ORF">HII17_06540</name>
</gene>
<dbReference type="GO" id="GO:0004673">
    <property type="term" value="F:protein histidine kinase activity"/>
    <property type="evidence" value="ECO:0007669"/>
    <property type="project" value="UniProtKB-EC"/>
</dbReference>
<dbReference type="InterPro" id="IPR004358">
    <property type="entry name" value="Sig_transdc_His_kin-like_C"/>
</dbReference>
<dbReference type="RefSeq" id="WP_169074543.1">
    <property type="nucleotide sequence ID" value="NZ_JABBXH010000002.1"/>
</dbReference>
<evidence type="ECO:0000256" key="1">
    <source>
        <dbReference type="ARBA" id="ARBA00000085"/>
    </source>
</evidence>
<evidence type="ECO:0000256" key="3">
    <source>
        <dbReference type="ARBA" id="ARBA00022679"/>
    </source>
</evidence>
<dbReference type="InterPro" id="IPR005467">
    <property type="entry name" value="His_kinase_dom"/>
</dbReference>
<dbReference type="SMART" id="SM00065">
    <property type="entry name" value="GAF"/>
    <property type="match status" value="1"/>
</dbReference>
<dbReference type="EMBL" id="JABBXH010000002">
    <property type="protein sequence ID" value="NMP31213.1"/>
    <property type="molecule type" value="Genomic_DNA"/>
</dbReference>
<dbReference type="InterPro" id="IPR003594">
    <property type="entry name" value="HATPase_dom"/>
</dbReference>
<dbReference type="PROSITE" id="PS50109">
    <property type="entry name" value="HIS_KIN"/>
    <property type="match status" value="1"/>
</dbReference>
<dbReference type="AlphaFoldDB" id="A0A7Y0LAY6"/>
<dbReference type="PANTHER" id="PTHR44936:SF10">
    <property type="entry name" value="SENSOR PROTEIN RSTB"/>
    <property type="match status" value="1"/>
</dbReference>
<keyword evidence="7" id="KW-0175">Coiled coil</keyword>
<dbReference type="Pfam" id="PF02518">
    <property type="entry name" value="HATPase_c"/>
    <property type="match status" value="1"/>
</dbReference>
<evidence type="ECO:0000259" key="8">
    <source>
        <dbReference type="PROSITE" id="PS50109"/>
    </source>
</evidence>
<dbReference type="CDD" id="cd00075">
    <property type="entry name" value="HATPase"/>
    <property type="match status" value="1"/>
</dbReference>
<evidence type="ECO:0000313" key="10">
    <source>
        <dbReference type="Proteomes" id="UP000568664"/>
    </source>
</evidence>
<dbReference type="Gene3D" id="1.10.287.130">
    <property type="match status" value="1"/>
</dbReference>
<dbReference type="SMART" id="SM00387">
    <property type="entry name" value="HATPase_c"/>
    <property type="match status" value="1"/>
</dbReference>
<evidence type="ECO:0000256" key="5">
    <source>
        <dbReference type="ARBA" id="ARBA00022777"/>
    </source>
</evidence>
<comment type="caution">
    <text evidence="9">The sequence shown here is derived from an EMBL/GenBank/DDBJ whole genome shotgun (WGS) entry which is preliminary data.</text>
</comment>
<dbReference type="SUPFAM" id="SSF55874">
    <property type="entry name" value="ATPase domain of HSP90 chaperone/DNA topoisomerase II/histidine kinase"/>
    <property type="match status" value="1"/>
</dbReference>
<dbReference type="PRINTS" id="PR00344">
    <property type="entry name" value="BCTRLSENSOR"/>
</dbReference>
<keyword evidence="6" id="KW-0067">ATP-binding</keyword>
<evidence type="ECO:0000256" key="2">
    <source>
        <dbReference type="ARBA" id="ARBA00012438"/>
    </source>
</evidence>
<protein>
    <recommendedName>
        <fullName evidence="2">histidine kinase</fullName>
        <ecNumber evidence="2">2.7.13.3</ecNumber>
    </recommendedName>
</protein>
<dbReference type="PANTHER" id="PTHR44936">
    <property type="entry name" value="SENSOR PROTEIN CREC"/>
    <property type="match status" value="1"/>
</dbReference>